<feature type="compositionally biased region" description="Low complexity" evidence="1">
    <location>
        <begin position="251"/>
        <end position="270"/>
    </location>
</feature>
<proteinExistence type="predicted"/>
<evidence type="ECO:0000256" key="1">
    <source>
        <dbReference type="SAM" id="MobiDB-lite"/>
    </source>
</evidence>
<feature type="region of interest" description="Disordered" evidence="1">
    <location>
        <begin position="247"/>
        <end position="270"/>
    </location>
</feature>
<accession>A0A8J5XWH1</accession>
<protein>
    <submittedName>
        <fullName evidence="2">Uncharacterized protein</fullName>
    </submittedName>
</protein>
<sequence length="270" mass="30446">MGGASSVPPRLERRVSQIEREWAAHGLDVLELVSSMTYVAVFFNQLVKIRARRATRLWRRATRAVWLARALDARRLQLVRETFGTLRKYSPYAGVGFQVLGTKRHFTLTSRGLCWSRAPVYNENVRLTSTIKGIPFWRMSRIAITHPRTSTGFLINVYCAEGGAFVGTDMITYKFRGSRDDVLMWTSALAIMAMPYSLGPRVTHAENHQRPAPSRPTWVDRPRMLALRAAHSLSPSRLQARVAVEARPLSEAQAQERAAARGRATTTRLA</sequence>
<keyword evidence="3" id="KW-1185">Reference proteome</keyword>
<evidence type="ECO:0000313" key="2">
    <source>
        <dbReference type="EMBL" id="KAG8469772.1"/>
    </source>
</evidence>
<reference evidence="2" key="1">
    <citation type="submission" date="2021-05" db="EMBL/GenBank/DDBJ databases">
        <title>The genome of the haptophyte Pavlova lutheri (Diacronema luteri, Pavlovales) - a model for lipid biosynthesis in eukaryotic algae.</title>
        <authorList>
            <person name="Hulatt C.J."/>
            <person name="Posewitz M.C."/>
        </authorList>
    </citation>
    <scope>NUCLEOTIDE SEQUENCE</scope>
    <source>
        <strain evidence="2">NIVA-4/92</strain>
    </source>
</reference>
<gene>
    <name evidence="2" type="ORF">KFE25_006227</name>
</gene>
<dbReference type="EMBL" id="JAGTXO010000002">
    <property type="protein sequence ID" value="KAG8469772.1"/>
    <property type="molecule type" value="Genomic_DNA"/>
</dbReference>
<comment type="caution">
    <text evidence="2">The sequence shown here is derived from an EMBL/GenBank/DDBJ whole genome shotgun (WGS) entry which is preliminary data.</text>
</comment>
<dbReference type="AlphaFoldDB" id="A0A8J5XWH1"/>
<organism evidence="2 3">
    <name type="scientific">Diacronema lutheri</name>
    <name type="common">Unicellular marine alga</name>
    <name type="synonym">Monochrysis lutheri</name>
    <dbReference type="NCBI Taxonomy" id="2081491"/>
    <lineage>
        <taxon>Eukaryota</taxon>
        <taxon>Haptista</taxon>
        <taxon>Haptophyta</taxon>
        <taxon>Pavlovophyceae</taxon>
        <taxon>Pavlovales</taxon>
        <taxon>Pavlovaceae</taxon>
        <taxon>Diacronema</taxon>
    </lineage>
</organism>
<evidence type="ECO:0000313" key="3">
    <source>
        <dbReference type="Proteomes" id="UP000751190"/>
    </source>
</evidence>
<name>A0A8J5XWH1_DIALT</name>
<dbReference type="Proteomes" id="UP000751190">
    <property type="component" value="Unassembled WGS sequence"/>
</dbReference>